<keyword evidence="4" id="KW-1185">Reference proteome</keyword>
<comment type="similarity">
    <text evidence="1 2">Belongs to the enoyl-CoA hydratase/isomerase family.</text>
</comment>
<gene>
    <name evidence="3" type="ORF">KIH74_16780</name>
</gene>
<dbReference type="InterPro" id="IPR014748">
    <property type="entry name" value="Enoyl-CoA_hydra_C"/>
</dbReference>
<reference evidence="3 4" key="1">
    <citation type="submission" date="2021-05" db="EMBL/GenBank/DDBJ databases">
        <title>Kineosporia and Streptomyces sp. nov. two new marine actinobacteria isolated from Coral.</title>
        <authorList>
            <person name="Buangrab K."/>
            <person name="Sutthacheep M."/>
            <person name="Yeemin T."/>
            <person name="Harunari E."/>
            <person name="Igarashi Y."/>
            <person name="Kanchanasin P."/>
            <person name="Tanasupawat S."/>
            <person name="Phongsopitanun W."/>
        </authorList>
    </citation>
    <scope>NUCLEOTIDE SEQUENCE [LARGE SCALE GENOMIC DNA]</scope>
    <source>
        <strain evidence="3 4">J2-2</strain>
    </source>
</reference>
<dbReference type="InterPro" id="IPR029045">
    <property type="entry name" value="ClpP/crotonase-like_dom_sf"/>
</dbReference>
<protein>
    <submittedName>
        <fullName evidence="3">Enoyl-CoA hydratase/isomerase family protein</fullName>
    </submittedName>
</protein>
<evidence type="ECO:0000256" key="2">
    <source>
        <dbReference type="RuleBase" id="RU003707"/>
    </source>
</evidence>
<dbReference type="InterPro" id="IPR001753">
    <property type="entry name" value="Enoyl-CoA_hydra/iso"/>
</dbReference>
<evidence type="ECO:0000313" key="3">
    <source>
        <dbReference type="EMBL" id="MBT0770601.1"/>
    </source>
</evidence>
<dbReference type="PANTHER" id="PTHR43459:SF1">
    <property type="entry name" value="EG:BACN32G11.4 PROTEIN"/>
    <property type="match status" value="1"/>
</dbReference>
<accession>A0ABS5THN5</accession>
<dbReference type="RefSeq" id="WP_214156886.1">
    <property type="nucleotide sequence ID" value="NZ_JAHBAY010000006.1"/>
</dbReference>
<dbReference type="Gene3D" id="3.90.226.10">
    <property type="entry name" value="2-enoyl-CoA Hydratase, Chain A, domain 1"/>
    <property type="match status" value="1"/>
</dbReference>
<dbReference type="Proteomes" id="UP001197247">
    <property type="component" value="Unassembled WGS sequence"/>
</dbReference>
<dbReference type="SUPFAM" id="SSF52096">
    <property type="entry name" value="ClpP/crotonase"/>
    <property type="match status" value="1"/>
</dbReference>
<dbReference type="Gene3D" id="1.10.12.10">
    <property type="entry name" value="Lyase 2-enoyl-coa Hydratase, Chain A, domain 2"/>
    <property type="match status" value="1"/>
</dbReference>
<name>A0ABS5THN5_9ACTN</name>
<dbReference type="Pfam" id="PF00378">
    <property type="entry name" value="ECH_1"/>
    <property type="match status" value="1"/>
</dbReference>
<comment type="caution">
    <text evidence="3">The sequence shown here is derived from an EMBL/GenBank/DDBJ whole genome shotgun (WGS) entry which is preliminary data.</text>
</comment>
<evidence type="ECO:0000313" key="4">
    <source>
        <dbReference type="Proteomes" id="UP001197247"/>
    </source>
</evidence>
<dbReference type="PROSITE" id="PS00166">
    <property type="entry name" value="ENOYL_COA_HYDRATASE"/>
    <property type="match status" value="1"/>
</dbReference>
<proteinExistence type="inferred from homology"/>
<dbReference type="InterPro" id="IPR018376">
    <property type="entry name" value="Enoyl-CoA_hyd/isom_CS"/>
</dbReference>
<dbReference type="EMBL" id="JAHBAY010000006">
    <property type="protein sequence ID" value="MBT0770601.1"/>
    <property type="molecule type" value="Genomic_DNA"/>
</dbReference>
<organism evidence="3 4">
    <name type="scientific">Kineosporia corallincola</name>
    <dbReference type="NCBI Taxonomy" id="2835133"/>
    <lineage>
        <taxon>Bacteria</taxon>
        <taxon>Bacillati</taxon>
        <taxon>Actinomycetota</taxon>
        <taxon>Actinomycetes</taxon>
        <taxon>Kineosporiales</taxon>
        <taxon>Kineosporiaceae</taxon>
        <taxon>Kineosporia</taxon>
    </lineage>
</organism>
<dbReference type="PANTHER" id="PTHR43459">
    <property type="entry name" value="ENOYL-COA HYDRATASE"/>
    <property type="match status" value="1"/>
</dbReference>
<sequence>MIRLEQDGAVAVITLDRPRRRNALDATTKTALRAALEKVSAATSVRAVLLTGAGGSFCGGQDLAEHAETLRPGTAETHTLAAARAFATVEADYAPIVTALLTMPKPVVAAVEGTCVGAGLALALACDLRVFADDAVLATAFTAIGLTCDTGLSLTLTRSVGETRAKELILLGESFTPAQAVGWGMAGRVVKAAETLHTATQLAQRMAQGPTLAYAESKRLIGSSALATILHDEALAQTRLGATADHRQAVEAFLARRRPLFEGH</sequence>
<dbReference type="CDD" id="cd06558">
    <property type="entry name" value="crotonase-like"/>
    <property type="match status" value="1"/>
</dbReference>
<evidence type="ECO:0000256" key="1">
    <source>
        <dbReference type="ARBA" id="ARBA00005254"/>
    </source>
</evidence>